<accession>A0AAI8UUT4</accession>
<dbReference type="GO" id="GO:0003676">
    <property type="term" value="F:nucleic acid binding"/>
    <property type="evidence" value="ECO:0007669"/>
    <property type="project" value="InterPro"/>
</dbReference>
<gene>
    <name evidence="1" type="ORF">BEMITA_LOCUS59</name>
</gene>
<evidence type="ECO:0000313" key="1">
    <source>
        <dbReference type="EMBL" id="CAH0746905.1"/>
    </source>
</evidence>
<dbReference type="Proteomes" id="UP001152759">
    <property type="component" value="Unassembled WGS sequence"/>
</dbReference>
<evidence type="ECO:0000313" key="2">
    <source>
        <dbReference type="Proteomes" id="UP001152759"/>
    </source>
</evidence>
<dbReference type="Gene3D" id="4.10.60.10">
    <property type="entry name" value="Zinc finger, CCHC-type"/>
    <property type="match status" value="1"/>
</dbReference>
<dbReference type="InterPro" id="IPR036875">
    <property type="entry name" value="Znf_CCHC_sf"/>
</dbReference>
<dbReference type="GO" id="GO:0008270">
    <property type="term" value="F:zinc ion binding"/>
    <property type="evidence" value="ECO:0007669"/>
    <property type="project" value="InterPro"/>
</dbReference>
<dbReference type="SUPFAM" id="SSF57756">
    <property type="entry name" value="Retrovirus zinc finger-like domains"/>
    <property type="match status" value="1"/>
</dbReference>
<reference evidence="1" key="1">
    <citation type="submission" date="2021-12" db="EMBL/GenBank/DDBJ databases">
        <authorList>
            <person name="King R."/>
        </authorList>
    </citation>
    <scope>NUCLEOTIDE SEQUENCE</scope>
</reference>
<protein>
    <recommendedName>
        <fullName evidence="3">CCHC-type domain-containing protein</fullName>
    </recommendedName>
</protein>
<organism evidence="1 2">
    <name type="scientific">Bemisia tabaci</name>
    <name type="common">Sweetpotato whitefly</name>
    <name type="synonym">Aleurodes tabaci</name>
    <dbReference type="NCBI Taxonomy" id="7038"/>
    <lineage>
        <taxon>Eukaryota</taxon>
        <taxon>Metazoa</taxon>
        <taxon>Ecdysozoa</taxon>
        <taxon>Arthropoda</taxon>
        <taxon>Hexapoda</taxon>
        <taxon>Insecta</taxon>
        <taxon>Pterygota</taxon>
        <taxon>Neoptera</taxon>
        <taxon>Paraneoptera</taxon>
        <taxon>Hemiptera</taxon>
        <taxon>Sternorrhyncha</taxon>
        <taxon>Aleyrodoidea</taxon>
        <taxon>Aleyrodidae</taxon>
        <taxon>Aleyrodinae</taxon>
        <taxon>Bemisia</taxon>
    </lineage>
</organism>
<dbReference type="AlphaFoldDB" id="A0AAI8UUT4"/>
<proteinExistence type="predicted"/>
<keyword evidence="2" id="KW-1185">Reference proteome</keyword>
<name>A0AAI8UUT4_BEMTA</name>
<comment type="caution">
    <text evidence="1">The sequence shown here is derived from an EMBL/GenBank/DDBJ whole genome shotgun (WGS) entry which is preliminary data.</text>
</comment>
<evidence type="ECO:0008006" key="3">
    <source>
        <dbReference type="Google" id="ProtNLM"/>
    </source>
</evidence>
<dbReference type="EMBL" id="CAKKNF020000006">
    <property type="protein sequence ID" value="CAH0746905.1"/>
    <property type="molecule type" value="Genomic_DNA"/>
</dbReference>
<sequence length="192" mass="22069">MGRRRKKRASSLSDSSELDLLQIFGVPTSNDFDDVLGIIPIQGEKLPDFIAELKNMSLKCDFDTHRDRALRDQLIIGLNDSRMIKLQSPQPKQQCFRCPRKHNQASCPARNWRCFWCKKVDHTAPKCPTLVNQIEEEWSKQPNQSTASPPNQQDEALINFLRNPNQHFSLVKHLCETSAEDTTPNRAMLLQN</sequence>